<dbReference type="Pfam" id="PF13449">
    <property type="entry name" value="Phytase-like"/>
    <property type="match status" value="1"/>
</dbReference>
<gene>
    <name evidence="2" type="ORF">MNBD_ALPHA11-435</name>
</gene>
<dbReference type="InterPro" id="IPR027372">
    <property type="entry name" value="Phytase-like_dom"/>
</dbReference>
<dbReference type="EMBL" id="UOEQ01000563">
    <property type="protein sequence ID" value="VAW24854.1"/>
    <property type="molecule type" value="Genomic_DNA"/>
</dbReference>
<name>A0A3B0UY62_9ZZZZ</name>
<proteinExistence type="predicted"/>
<sequence>MSIFTPTIKNATPALLTIGMLMLAFTSVANAAQLQISATPIEQYQGKAIGEKVGDLIWRGGLDLEGPELFGGVSGFTFLENDNWVMVTDRGRFFSGQLIYENGSPSEMINTQISAITNSSGNPLPSNFSRDAEGVETIFRNGKPAAIRVSFENLTRVADFRLSNNRPLSPARELPLPHWLAHLRTNKSLESVCIATPASPIAGSTLLITEGLPNDAGDHSGLLLGNRDKGPISLKDQRGFNPTDCAFLANGDLLVLERGTGFFSFTMQVRQIDANDVKPGAIMEGEIILRGSGGDIDNMEAIAIRTAKDGSTRIVIMSDDNFNDWERTLLLEFEMPQ</sequence>
<reference evidence="2" key="1">
    <citation type="submission" date="2018-06" db="EMBL/GenBank/DDBJ databases">
        <authorList>
            <person name="Zhirakovskaya E."/>
        </authorList>
    </citation>
    <scope>NUCLEOTIDE SEQUENCE</scope>
</reference>
<dbReference type="PIRSF" id="PIRSF031900">
    <property type="entry name" value="UCP031900"/>
    <property type="match status" value="1"/>
</dbReference>
<protein>
    <recommendedName>
        <fullName evidence="1">Phytase-like domain-containing protein</fullName>
    </recommendedName>
</protein>
<accession>A0A3B0UY62</accession>
<dbReference type="InterPro" id="IPR014567">
    <property type="entry name" value="UCP031900"/>
</dbReference>
<evidence type="ECO:0000313" key="2">
    <source>
        <dbReference type="EMBL" id="VAW24854.1"/>
    </source>
</evidence>
<dbReference type="AlphaFoldDB" id="A0A3B0UY62"/>
<evidence type="ECO:0000259" key="1">
    <source>
        <dbReference type="Pfam" id="PF13449"/>
    </source>
</evidence>
<feature type="domain" description="Phytase-like" evidence="1">
    <location>
        <begin position="70"/>
        <end position="322"/>
    </location>
</feature>
<organism evidence="2">
    <name type="scientific">hydrothermal vent metagenome</name>
    <dbReference type="NCBI Taxonomy" id="652676"/>
    <lineage>
        <taxon>unclassified sequences</taxon>
        <taxon>metagenomes</taxon>
        <taxon>ecological metagenomes</taxon>
    </lineage>
</organism>